<dbReference type="EMBL" id="CM034396">
    <property type="protein sequence ID" value="KAJ0178509.1"/>
    <property type="molecule type" value="Genomic_DNA"/>
</dbReference>
<reference evidence="1 2" key="1">
    <citation type="journal article" date="2021" name="Front. Genet.">
        <title>Chromosome-Level Genome Assembly Reveals Significant Gene Expansion in the Toll and IMD Signaling Pathways of Dendrolimus kikuchii.</title>
        <authorList>
            <person name="Zhou J."/>
            <person name="Wu P."/>
            <person name="Xiong Z."/>
            <person name="Liu N."/>
            <person name="Zhao N."/>
            <person name="Ji M."/>
            <person name="Qiu Y."/>
            <person name="Yang B."/>
        </authorList>
    </citation>
    <scope>NUCLEOTIDE SEQUENCE [LARGE SCALE GENOMIC DNA]</scope>
    <source>
        <strain evidence="1">Ann1</strain>
    </source>
</reference>
<evidence type="ECO:0000313" key="1">
    <source>
        <dbReference type="EMBL" id="KAJ0178509.1"/>
    </source>
</evidence>
<comment type="caution">
    <text evidence="1">The sequence shown here is derived from an EMBL/GenBank/DDBJ whole genome shotgun (WGS) entry which is preliminary data.</text>
</comment>
<keyword evidence="2" id="KW-1185">Reference proteome</keyword>
<gene>
    <name evidence="1" type="ORF">K1T71_006332</name>
</gene>
<name>A0ACC1D457_9NEOP</name>
<protein>
    <submittedName>
        <fullName evidence="1">Uncharacterized protein</fullName>
    </submittedName>
</protein>
<proteinExistence type="predicted"/>
<dbReference type="Proteomes" id="UP000824533">
    <property type="component" value="Linkage Group LG10"/>
</dbReference>
<organism evidence="1 2">
    <name type="scientific">Dendrolimus kikuchii</name>
    <dbReference type="NCBI Taxonomy" id="765133"/>
    <lineage>
        <taxon>Eukaryota</taxon>
        <taxon>Metazoa</taxon>
        <taxon>Ecdysozoa</taxon>
        <taxon>Arthropoda</taxon>
        <taxon>Hexapoda</taxon>
        <taxon>Insecta</taxon>
        <taxon>Pterygota</taxon>
        <taxon>Neoptera</taxon>
        <taxon>Endopterygota</taxon>
        <taxon>Lepidoptera</taxon>
        <taxon>Glossata</taxon>
        <taxon>Ditrysia</taxon>
        <taxon>Bombycoidea</taxon>
        <taxon>Lasiocampidae</taxon>
        <taxon>Dendrolimus</taxon>
    </lineage>
</organism>
<sequence length="1111" mass="126877">MPKIPYKSEKSGEDEDYEIVSFEDFCDKSPGSKTDLLTLNDNINYRLCYESDKGSKFAEAGECSREADRQTETSLNGAKNVSFKRRLSNSFAPFGKYNPKSGRAPLFSGVIPKPRNEGESTSREPRYQRFSEQRNIFQRIWEHIPGVGSGVLGMALVCALCVGVWWAVSGVLGGTWGEEQYRKLWERTHPDDIKKPLTPLSYEKPKVVTEYRYHDHNNLSTKNRSNGTEQSRRRSEYNKKNMYPDRTPDMLQDVCAKVTDDMKFDCLPFGNEDDCAKRGCCWKPTDVKGAPYCYYPSQYDTFHFLNMTEDKHSMTVYYEKSRPSGYPDDFHIVRMDFNYMSNDLLQIKIYDGERRRFEPPYPDMSYASKPLTDMKYRVQVEGSMMGFKVVRVSDNVTIFNTQDVGGMILSDKFLQISAVLPTNRVYGLGEKRSRFLNDMNYKTFAIFNRDRAPVEDVNLYGSHPFYMAVEQDGNTHGTLLFNSNAMDIVLQPTPAITYRTIGGILNFYIFMGPTPKEVVAQYTELIGRPFMPPYWSLGFHLCKYNYGGLNVTKHVWQTNRDAGIPFDVQWNDIDYMHDHNDFTYDTQEYAGLPDFVKLLHNEGMHYMIIIDPGIGASEKAGTYAAYDRGIEMDVFIKNSTNQPFVGKVWNVGLTVFPDFTHPNSTPYWVEMMTDFHKNIPFDGAWIDMNEPSNFVDGAMFGHCEPENLPYMPNTHDQHLNQHTLCMDAQHYIGVHYDLHNLYALTEAIATNFALQEIRGKRSFVITRASFPGLGQYAGHWSGDIYSDWHDMKMTVPELLTFSLFGIPMMGADICGFNGNTTPELCKRWMQLGAFYPFSRNHNSDGSTPQDPVSMGPEVVEASVKALRMRYQLLPYYYTLFWRAHLYGETVVRPLFFDTPSNTILHDIDTQFMVGPSLLITPILDEGATTARGYFPGPEDWFHFPTGLLVGTDEWKEVNEDQTVAVKGGAIIPLQEPPKNGPVTTTNTRSCPLQLLIVPSKNNSAYGELYWDDGDDIHSIFEKKFSHIEFDLNSNELRSKVTWWGYGVPSLDKLTIFNQNPVENVKVNGEPCVKSCQYTYSQSKVLEVDVTLQLDTSFVVTWSSKGVTGKDG</sequence>
<evidence type="ECO:0000313" key="2">
    <source>
        <dbReference type="Proteomes" id="UP000824533"/>
    </source>
</evidence>
<accession>A0ACC1D457</accession>